<dbReference type="Proteomes" id="UP000007805">
    <property type="component" value="Chromosome D"/>
</dbReference>
<feature type="region of interest" description="Disordered" evidence="1">
    <location>
        <begin position="57"/>
        <end position="85"/>
    </location>
</feature>
<dbReference type="InterPro" id="IPR003892">
    <property type="entry name" value="CUE"/>
</dbReference>
<dbReference type="AlphaFoldDB" id="E6R4F2"/>
<feature type="compositionally biased region" description="Basic residues" evidence="1">
    <location>
        <begin position="215"/>
        <end position="224"/>
    </location>
</feature>
<dbReference type="GO" id="GO:0043130">
    <property type="term" value="F:ubiquitin binding"/>
    <property type="evidence" value="ECO:0007669"/>
    <property type="project" value="InterPro"/>
</dbReference>
<sequence length="681" mass="74634">MPDDLDPASLAVVLSVEYALIDPALIAALLSDYPPNTLLQNLDQIKEHLGILEATLVPDSDDPRPQESMYGEGESWSGSDANNGNNTRMDALGDRMGRIDIGGRNSGDSRELVSECGNELEFSDEIDLLKSLFPNLTLGEMQKALSSEQNLPGAIDHLLSLDLIRETEERGYWVGESEEVLRPVVENCEIIKAKNTKEKADNVGLSLSALTHSASKSKRKKKPKTSQTIPLVDTLQRGARSLTPIPPVVHSISSSSSSRASSPAGDTKESNSATTSLATYLHELLPSLSISHFLWHLESTEYPSLYHATRASLTSIPRSRASPFLSSYNEDDISSGLLQDVYGVSLEAEGNPWSVPREERERHKDLEMCIGIAGQDVATVMDLMDLPPHSISPSPPVEEEEQEQEQVDDDEGWAKPLAASTSKRPVSSLPGPVTRPVPPTKISKSQKTRVVPGALPSSMANATDSFGVASPSPGMIKPHAVGGPHPTNWQTVRSRSRTKDRKSRHGQHPLAESIPAYSRGGATTHDLYNQRLSSSFHGEGDSRAKTQMEEYLYQVQVERARREAAIRAAGRSFVGGGRAVRAAVSGHYAREAREAAERIRHLEMRAAELVIASQLDSNRPTRPSREENRSKMIDLHHLTVSQAVNVSEKAVDKWWIKEHKAGWRVDKGETSRGYLVVHGRK</sequence>
<dbReference type="HOGENOM" id="CLU_012804_0_0_1"/>
<organism evidence="3 4">
    <name type="scientific">Cryptococcus gattii serotype B (strain WM276 / ATCC MYA-4071)</name>
    <name type="common">Filobasidiella gattii</name>
    <name type="synonym">Cryptococcus bacillisporus</name>
    <dbReference type="NCBI Taxonomy" id="367775"/>
    <lineage>
        <taxon>Eukaryota</taxon>
        <taxon>Fungi</taxon>
        <taxon>Dikarya</taxon>
        <taxon>Basidiomycota</taxon>
        <taxon>Agaricomycotina</taxon>
        <taxon>Tremellomycetes</taxon>
        <taxon>Tremellales</taxon>
        <taxon>Cryptococcaceae</taxon>
        <taxon>Cryptococcus</taxon>
        <taxon>Cryptococcus gattii species complex</taxon>
    </lineage>
</organism>
<evidence type="ECO:0000259" key="2">
    <source>
        <dbReference type="PROSITE" id="PS51140"/>
    </source>
</evidence>
<dbReference type="GO" id="GO:0004519">
    <property type="term" value="F:endonuclease activity"/>
    <property type="evidence" value="ECO:0007669"/>
    <property type="project" value="TreeGrafter"/>
</dbReference>
<reference evidence="3 4" key="1">
    <citation type="journal article" date="2011" name="MBio">
        <title>Genome variation in Cryptococcus gattii, an emerging pathogen of immunocompetent hosts.</title>
        <authorList>
            <person name="D'Souza C.A."/>
            <person name="Kronstad J.W."/>
            <person name="Taylor G."/>
            <person name="Warren R."/>
            <person name="Yuen M."/>
            <person name="Hu G."/>
            <person name="Jung W.H."/>
            <person name="Sham A."/>
            <person name="Kidd S.E."/>
            <person name="Tangen K."/>
            <person name="Lee N."/>
            <person name="Zeilmaker T."/>
            <person name="Sawkins J."/>
            <person name="McVicker G."/>
            <person name="Shah S."/>
            <person name="Gnerre S."/>
            <person name="Griggs A."/>
            <person name="Zeng Q."/>
            <person name="Bartlett K."/>
            <person name="Li W."/>
            <person name="Wang X."/>
            <person name="Heitman J."/>
            <person name="Stajich J.E."/>
            <person name="Fraser J.A."/>
            <person name="Meyer W."/>
            <person name="Carter D."/>
            <person name="Schein J."/>
            <person name="Krzywinski M."/>
            <person name="Kwon-Chung K.J."/>
            <person name="Varma A."/>
            <person name="Wang J."/>
            <person name="Brunham R."/>
            <person name="Fyfe M."/>
            <person name="Ouellette B.F."/>
            <person name="Siddiqui A."/>
            <person name="Marra M."/>
            <person name="Jones S."/>
            <person name="Holt R."/>
            <person name="Birren B.W."/>
            <person name="Galagan J.E."/>
            <person name="Cuomo C.A."/>
        </authorList>
    </citation>
    <scope>NUCLEOTIDE SEQUENCE [LARGE SCALE GENOMIC DNA]</scope>
    <source>
        <strain evidence="4">WM276 / ATCC MYA-4071</strain>
    </source>
</reference>
<evidence type="ECO:0000313" key="4">
    <source>
        <dbReference type="Proteomes" id="UP000007805"/>
    </source>
</evidence>
<evidence type="ECO:0000313" key="3">
    <source>
        <dbReference type="EMBL" id="ADV21941.1"/>
    </source>
</evidence>
<feature type="region of interest" description="Disordered" evidence="1">
    <location>
        <begin position="212"/>
        <end position="271"/>
    </location>
</feature>
<feature type="compositionally biased region" description="Low complexity" evidence="1">
    <location>
        <begin position="251"/>
        <end position="262"/>
    </location>
</feature>
<accession>E6R4F2</accession>
<dbReference type="PROSITE" id="PS51140">
    <property type="entry name" value="CUE"/>
    <property type="match status" value="1"/>
</dbReference>
<gene>
    <name evidence="3" type="ordered locus">CGB_D6500W</name>
</gene>
<dbReference type="OrthoDB" id="4080456at2759"/>
<feature type="domain" description="CUE" evidence="2">
    <location>
        <begin position="121"/>
        <end position="163"/>
    </location>
</feature>
<keyword evidence="4" id="KW-1185">Reference proteome</keyword>
<dbReference type="InterPro" id="IPR052772">
    <property type="entry name" value="Endo/PolyKinase_Domain-Protein"/>
</dbReference>
<name>E6R4F2_CRYGW</name>
<proteinExistence type="predicted"/>
<protein>
    <recommendedName>
        <fullName evidence="2">CUE domain-containing protein</fullName>
    </recommendedName>
</protein>
<feature type="compositionally biased region" description="Acidic residues" evidence="1">
    <location>
        <begin position="397"/>
        <end position="411"/>
    </location>
</feature>
<dbReference type="KEGG" id="cgi:CGB_D6500W"/>
<dbReference type="VEuPathDB" id="FungiDB:CGB_D6500W"/>
<feature type="region of interest" description="Disordered" evidence="1">
    <location>
        <begin position="479"/>
        <end position="521"/>
    </location>
</feature>
<dbReference type="PANTHER" id="PTHR46535">
    <property type="entry name" value="NEDD4-BINDING PROTEIN 2"/>
    <property type="match status" value="1"/>
</dbReference>
<feature type="compositionally biased region" description="Basic residues" evidence="1">
    <location>
        <begin position="494"/>
        <end position="507"/>
    </location>
</feature>
<reference key="2">
    <citation type="journal article" date="2011" name="MBio">
        <title>Genome variation in Cryptococcus gattii, an emerging pathogen of immunocompetent hosts.</title>
        <authorList>
            <person name="D'Souza C.A."/>
            <person name="Kronstad J.W."/>
            <person name="Taylor G."/>
            <person name="Warren R."/>
            <person name="Yuen M."/>
            <person name="Hu G."/>
            <person name="Jung W.H."/>
            <person name="Sham A."/>
            <person name="Kidd S.E."/>
            <person name="Tangen K."/>
            <person name="Lee N."/>
            <person name="Zeilmaker T."/>
            <person name="Sawkins J."/>
            <person name="McVicker G."/>
            <person name="Shah S."/>
            <person name="Gnerre S."/>
            <person name="Griggs A."/>
            <person name="Zeng Q."/>
            <person name="Bartlett K."/>
            <person name="Li W."/>
            <person name="Wang X."/>
            <person name="Heitman J."/>
            <person name="Stajich J.E."/>
            <person name="Fraser J.A."/>
            <person name="Meyer W."/>
            <person name="Carter D."/>
            <person name="Schein J."/>
            <person name="Krzywinski M."/>
            <person name="Kwong-Chung K.J."/>
            <person name="Varma A."/>
            <person name="Wang J."/>
            <person name="Brunham R."/>
            <person name="Fyfe M."/>
            <person name="Ouellette B.F.F."/>
            <person name="Siddiqui A."/>
            <person name="Marra M."/>
            <person name="Jones S."/>
            <person name="Holt R."/>
            <person name="Birren B.W."/>
            <person name="Galagan J.E."/>
            <person name="Cuomo C.A."/>
        </authorList>
    </citation>
    <scope>NUCLEOTIDE SEQUENCE</scope>
    <source>
        <strain>WM276</strain>
    </source>
</reference>
<feature type="region of interest" description="Disordered" evidence="1">
    <location>
        <begin position="385"/>
        <end position="451"/>
    </location>
</feature>
<dbReference type="GO" id="GO:0005634">
    <property type="term" value="C:nucleus"/>
    <property type="evidence" value="ECO:0007669"/>
    <property type="project" value="TreeGrafter"/>
</dbReference>
<feature type="compositionally biased region" description="Polar residues" evidence="1">
    <location>
        <begin position="76"/>
        <end position="85"/>
    </location>
</feature>
<dbReference type="RefSeq" id="XP_003193728.1">
    <property type="nucleotide sequence ID" value="XM_003193680.1"/>
</dbReference>
<dbReference type="GeneID" id="10191448"/>
<dbReference type="PANTHER" id="PTHR46535:SF1">
    <property type="entry name" value="NEDD4-BINDING PROTEIN 2"/>
    <property type="match status" value="1"/>
</dbReference>
<evidence type="ECO:0000256" key="1">
    <source>
        <dbReference type="SAM" id="MobiDB-lite"/>
    </source>
</evidence>
<dbReference type="EMBL" id="CP000289">
    <property type="protein sequence ID" value="ADV21941.1"/>
    <property type="molecule type" value="Genomic_DNA"/>
</dbReference>
<dbReference type="eggNOG" id="ENOG502SGEG">
    <property type="taxonomic scope" value="Eukaryota"/>
</dbReference>